<protein>
    <submittedName>
        <fullName evidence="6">MarR family transcriptional regulator</fullName>
    </submittedName>
</protein>
<dbReference type="Pfam" id="PF01047">
    <property type="entry name" value="MarR"/>
    <property type="match status" value="1"/>
</dbReference>
<sequence>MTSTDKSINKNSGDAAPVDATSDHATTQSSTQSSEDISIEDIAARLRPLLNRLVLIYYRQSVHTALTASQISILSVLEHHGSMRISDIAKFESIRMPTASNAIHRLEFDGLVVRERDKHDRRGVTVALTDHGREELERVNSQRNLEFARFIAQYTEDGKELALELTDVLERILNDHEGGPDDEHPAHD</sequence>
<dbReference type="InterPro" id="IPR023187">
    <property type="entry name" value="Tscrpt_reg_MarR-type_CS"/>
</dbReference>
<feature type="compositionally biased region" description="Polar residues" evidence="4">
    <location>
        <begin position="1"/>
        <end position="12"/>
    </location>
</feature>
<gene>
    <name evidence="6" type="ORF">L3H44_06835</name>
</gene>
<name>A0ABS9HM87_9CORY</name>
<dbReference type="PROSITE" id="PS50995">
    <property type="entry name" value="HTH_MARR_2"/>
    <property type="match status" value="1"/>
</dbReference>
<dbReference type="Proteomes" id="UP001200604">
    <property type="component" value="Unassembled WGS sequence"/>
</dbReference>
<dbReference type="InterPro" id="IPR036390">
    <property type="entry name" value="WH_DNA-bd_sf"/>
</dbReference>
<evidence type="ECO:0000256" key="4">
    <source>
        <dbReference type="SAM" id="MobiDB-lite"/>
    </source>
</evidence>
<organism evidence="6 7">
    <name type="scientific">Corynebacterium parakroppenstedtii</name>
    <dbReference type="NCBI Taxonomy" id="2828363"/>
    <lineage>
        <taxon>Bacteria</taxon>
        <taxon>Bacillati</taxon>
        <taxon>Actinomycetota</taxon>
        <taxon>Actinomycetes</taxon>
        <taxon>Mycobacteriales</taxon>
        <taxon>Corynebacteriaceae</taxon>
        <taxon>Corynebacterium</taxon>
    </lineage>
</organism>
<feature type="region of interest" description="Disordered" evidence="4">
    <location>
        <begin position="1"/>
        <end position="36"/>
    </location>
</feature>
<evidence type="ECO:0000256" key="1">
    <source>
        <dbReference type="ARBA" id="ARBA00023015"/>
    </source>
</evidence>
<dbReference type="GeneID" id="92726878"/>
<evidence type="ECO:0000259" key="5">
    <source>
        <dbReference type="PROSITE" id="PS50995"/>
    </source>
</evidence>
<dbReference type="PROSITE" id="PS01117">
    <property type="entry name" value="HTH_MARR_1"/>
    <property type="match status" value="1"/>
</dbReference>
<dbReference type="InterPro" id="IPR052526">
    <property type="entry name" value="HTH-type_Bedaq_tolerance"/>
</dbReference>
<dbReference type="SUPFAM" id="SSF46785">
    <property type="entry name" value="Winged helix' DNA-binding domain"/>
    <property type="match status" value="1"/>
</dbReference>
<evidence type="ECO:0000256" key="2">
    <source>
        <dbReference type="ARBA" id="ARBA00023125"/>
    </source>
</evidence>
<dbReference type="InterPro" id="IPR000835">
    <property type="entry name" value="HTH_MarR-typ"/>
</dbReference>
<dbReference type="SMART" id="SM00347">
    <property type="entry name" value="HTH_MARR"/>
    <property type="match status" value="1"/>
</dbReference>
<dbReference type="RefSeq" id="WP_082090002.1">
    <property type="nucleotide sequence ID" value="NZ_JAFFSY010000002.1"/>
</dbReference>
<keyword evidence="1" id="KW-0805">Transcription regulation</keyword>
<dbReference type="SMART" id="SM00529">
    <property type="entry name" value="HTH_DTXR"/>
    <property type="match status" value="1"/>
</dbReference>
<accession>A0ABS9HM87</accession>
<dbReference type="InterPro" id="IPR036388">
    <property type="entry name" value="WH-like_DNA-bd_sf"/>
</dbReference>
<feature type="domain" description="HTH marR-type" evidence="5">
    <location>
        <begin position="43"/>
        <end position="174"/>
    </location>
</feature>
<reference evidence="6 7" key="1">
    <citation type="submission" date="2022-01" db="EMBL/GenBank/DDBJ databases">
        <title>Identification and Characterization of Corynebacterium sp.</title>
        <authorList>
            <person name="Luo Q."/>
            <person name="Qu P."/>
            <person name="Chen Q."/>
        </authorList>
    </citation>
    <scope>NUCLEOTIDE SEQUENCE [LARGE SCALE GENOMIC DNA]</scope>
    <source>
        <strain evidence="6 7">MC-12</strain>
    </source>
</reference>
<keyword evidence="3" id="KW-0804">Transcription</keyword>
<dbReference type="InterPro" id="IPR022689">
    <property type="entry name" value="Iron_dep_repressor"/>
</dbReference>
<dbReference type="PANTHER" id="PTHR39515:SF2">
    <property type="entry name" value="HTH-TYPE TRANSCRIPTIONAL REGULATOR RV0880"/>
    <property type="match status" value="1"/>
</dbReference>
<dbReference type="Gene3D" id="1.10.10.10">
    <property type="entry name" value="Winged helix-like DNA-binding domain superfamily/Winged helix DNA-binding domain"/>
    <property type="match status" value="1"/>
</dbReference>
<dbReference type="PANTHER" id="PTHR39515">
    <property type="entry name" value="CONSERVED PROTEIN"/>
    <property type="match status" value="1"/>
</dbReference>
<evidence type="ECO:0000313" key="7">
    <source>
        <dbReference type="Proteomes" id="UP001200604"/>
    </source>
</evidence>
<evidence type="ECO:0000256" key="3">
    <source>
        <dbReference type="ARBA" id="ARBA00023163"/>
    </source>
</evidence>
<evidence type="ECO:0000313" key="6">
    <source>
        <dbReference type="EMBL" id="MCF6774125.1"/>
    </source>
</evidence>
<comment type="caution">
    <text evidence="6">The sequence shown here is derived from an EMBL/GenBank/DDBJ whole genome shotgun (WGS) entry which is preliminary data.</text>
</comment>
<keyword evidence="7" id="KW-1185">Reference proteome</keyword>
<feature type="compositionally biased region" description="Polar residues" evidence="4">
    <location>
        <begin position="23"/>
        <end position="36"/>
    </location>
</feature>
<proteinExistence type="predicted"/>
<keyword evidence="2" id="KW-0238">DNA-binding</keyword>
<dbReference type="EMBL" id="JAKJKU010000003">
    <property type="protein sequence ID" value="MCF6774125.1"/>
    <property type="molecule type" value="Genomic_DNA"/>
</dbReference>